<sequence length="172" mass="19102">MADDQPIWGNNRAVAPTLGAAIVAVDLGDNFTVKGHHLSMIKDGQFDGRSRADPHKHIAEFVKVCGMFRYGNTQQHHESLVDAWLRMKDLLRSCHGHEKMEALTTRIDSQFKEIKGDMKEMRDGCNKCGGPHPSSDCDDKPMGGPKEEEANYASGGYRGGYRGNYYGRNSSN</sequence>
<keyword evidence="3" id="KW-1185">Reference proteome</keyword>
<evidence type="ECO:0000256" key="1">
    <source>
        <dbReference type="SAM" id="MobiDB-lite"/>
    </source>
</evidence>
<gene>
    <name evidence="2" type="ORF">Tco_0726975</name>
</gene>
<evidence type="ECO:0008006" key="4">
    <source>
        <dbReference type="Google" id="ProtNLM"/>
    </source>
</evidence>
<evidence type="ECO:0000313" key="2">
    <source>
        <dbReference type="EMBL" id="GJS77094.1"/>
    </source>
</evidence>
<name>A0ABQ4YH39_9ASTR</name>
<feature type="region of interest" description="Disordered" evidence="1">
    <location>
        <begin position="129"/>
        <end position="172"/>
    </location>
</feature>
<comment type="caution">
    <text evidence="2">The sequence shown here is derived from an EMBL/GenBank/DDBJ whole genome shotgun (WGS) entry which is preliminary data.</text>
</comment>
<feature type="compositionally biased region" description="Low complexity" evidence="1">
    <location>
        <begin position="163"/>
        <end position="172"/>
    </location>
</feature>
<evidence type="ECO:0000313" key="3">
    <source>
        <dbReference type="Proteomes" id="UP001151760"/>
    </source>
</evidence>
<proteinExistence type="predicted"/>
<dbReference type="EMBL" id="BQNB010010423">
    <property type="protein sequence ID" value="GJS77094.1"/>
    <property type="molecule type" value="Genomic_DNA"/>
</dbReference>
<reference evidence="2" key="1">
    <citation type="journal article" date="2022" name="Int. J. Mol. Sci.">
        <title>Draft Genome of Tanacetum Coccineum: Genomic Comparison of Closely Related Tanacetum-Family Plants.</title>
        <authorList>
            <person name="Yamashiro T."/>
            <person name="Shiraishi A."/>
            <person name="Nakayama K."/>
            <person name="Satake H."/>
        </authorList>
    </citation>
    <scope>NUCLEOTIDE SEQUENCE</scope>
</reference>
<protein>
    <recommendedName>
        <fullName evidence="4">Reverse transcriptase domain-containing protein</fullName>
    </recommendedName>
</protein>
<reference evidence="2" key="2">
    <citation type="submission" date="2022-01" db="EMBL/GenBank/DDBJ databases">
        <authorList>
            <person name="Yamashiro T."/>
            <person name="Shiraishi A."/>
            <person name="Satake H."/>
            <person name="Nakayama K."/>
        </authorList>
    </citation>
    <scope>NUCLEOTIDE SEQUENCE</scope>
</reference>
<organism evidence="2 3">
    <name type="scientific">Tanacetum coccineum</name>
    <dbReference type="NCBI Taxonomy" id="301880"/>
    <lineage>
        <taxon>Eukaryota</taxon>
        <taxon>Viridiplantae</taxon>
        <taxon>Streptophyta</taxon>
        <taxon>Embryophyta</taxon>
        <taxon>Tracheophyta</taxon>
        <taxon>Spermatophyta</taxon>
        <taxon>Magnoliopsida</taxon>
        <taxon>eudicotyledons</taxon>
        <taxon>Gunneridae</taxon>
        <taxon>Pentapetalae</taxon>
        <taxon>asterids</taxon>
        <taxon>campanulids</taxon>
        <taxon>Asterales</taxon>
        <taxon>Asteraceae</taxon>
        <taxon>Asteroideae</taxon>
        <taxon>Anthemideae</taxon>
        <taxon>Anthemidinae</taxon>
        <taxon>Tanacetum</taxon>
    </lineage>
</organism>
<feature type="compositionally biased region" description="Basic and acidic residues" evidence="1">
    <location>
        <begin position="135"/>
        <end position="149"/>
    </location>
</feature>
<accession>A0ABQ4YH39</accession>
<dbReference type="Proteomes" id="UP001151760">
    <property type="component" value="Unassembled WGS sequence"/>
</dbReference>